<dbReference type="EMBL" id="JAUTXU010000177">
    <property type="protein sequence ID" value="KAK3701090.1"/>
    <property type="molecule type" value="Genomic_DNA"/>
</dbReference>
<protein>
    <submittedName>
        <fullName evidence="1">Uncharacterized protein</fullName>
    </submittedName>
</protein>
<proteinExistence type="predicted"/>
<accession>A0ACC3MQB4</accession>
<organism evidence="1 2">
    <name type="scientific">Vermiconidia calcicola</name>
    <dbReference type="NCBI Taxonomy" id="1690605"/>
    <lineage>
        <taxon>Eukaryota</taxon>
        <taxon>Fungi</taxon>
        <taxon>Dikarya</taxon>
        <taxon>Ascomycota</taxon>
        <taxon>Pezizomycotina</taxon>
        <taxon>Dothideomycetes</taxon>
        <taxon>Dothideomycetidae</taxon>
        <taxon>Mycosphaerellales</taxon>
        <taxon>Extremaceae</taxon>
        <taxon>Vermiconidia</taxon>
    </lineage>
</organism>
<reference evidence="1" key="1">
    <citation type="submission" date="2023-07" db="EMBL/GenBank/DDBJ databases">
        <title>Black Yeasts Isolated from many extreme environments.</title>
        <authorList>
            <person name="Coleine C."/>
            <person name="Stajich J.E."/>
            <person name="Selbmann L."/>
        </authorList>
    </citation>
    <scope>NUCLEOTIDE SEQUENCE</scope>
    <source>
        <strain evidence="1">CCFEE 5714</strain>
    </source>
</reference>
<comment type="caution">
    <text evidence="1">The sequence shown here is derived from an EMBL/GenBank/DDBJ whole genome shotgun (WGS) entry which is preliminary data.</text>
</comment>
<evidence type="ECO:0000313" key="1">
    <source>
        <dbReference type="EMBL" id="KAK3701090.1"/>
    </source>
</evidence>
<keyword evidence="2" id="KW-1185">Reference proteome</keyword>
<name>A0ACC3MQB4_9PEZI</name>
<evidence type="ECO:0000313" key="2">
    <source>
        <dbReference type="Proteomes" id="UP001281147"/>
    </source>
</evidence>
<gene>
    <name evidence="1" type="ORF">LTR37_015652</name>
</gene>
<dbReference type="Proteomes" id="UP001281147">
    <property type="component" value="Unassembled WGS sequence"/>
</dbReference>
<sequence length="494" mass="56259">MVSFSCEACGDVLTKKSLDKHRNQCRGASFTCLDCMVHFHGTEYRSHTACISEAQKYQGQFYKEKEKKGSQRRSMNNGYDNSQAMVPRRAYVEDATDGDDSQVIAVVDVPPRAPTPPTAAEPVAELLENVNVFDFLVETPNGNQAAIGAPDERRMLEHVQHYGNGGPHYPLYHTRVVEPSHSGFSYGHAPVEPSFQRYDSWHNLNDPQQANALMPPPPYVTPGPKEHRKEKKDKHTSEKSDKKRKRHAVEELDLASVKRRDEVMPDAPVTGGRVLHSGLTGGLNKLVTDPDFYEDRIDAGLTPILSPIKRSKRTAGEADEAKKERRKSSYVSHSTTTTSSKPSSSKHAAAVEDKHHHRSRSAERKYHDDKHERNYHDDKHQQRRRNHRESTSSDDRPNRKHFKAIEYAPEVRPASVQPNATNQLVSYTTRADLFMSFINKGPDSERGLSINKILKRYHRERDVRGGDEKEDEDKELWKSLRLRRNDRGEIVLFT</sequence>